<dbReference type="PANTHER" id="PTHR33508:SF1">
    <property type="entry name" value="UPF0056 MEMBRANE PROTEIN YHCE"/>
    <property type="match status" value="1"/>
</dbReference>
<feature type="transmembrane region" description="Helical" evidence="7">
    <location>
        <begin position="192"/>
        <end position="213"/>
    </location>
</feature>
<organism evidence="8 9">
    <name type="scientific">Dyella flava</name>
    <dbReference type="NCBI Taxonomy" id="1920170"/>
    <lineage>
        <taxon>Bacteria</taxon>
        <taxon>Pseudomonadati</taxon>
        <taxon>Pseudomonadota</taxon>
        <taxon>Gammaproteobacteria</taxon>
        <taxon>Lysobacterales</taxon>
        <taxon>Rhodanobacteraceae</taxon>
        <taxon>Dyella</taxon>
    </lineage>
</organism>
<gene>
    <name evidence="8" type="ORF">ISP19_00585</name>
</gene>
<comment type="similarity">
    <text evidence="2 7">Belongs to the UPF0056 (MarC) family.</text>
</comment>
<keyword evidence="3" id="KW-1003">Cell membrane</keyword>
<evidence type="ECO:0000313" key="8">
    <source>
        <dbReference type="EMBL" id="MBM7123859.1"/>
    </source>
</evidence>
<feature type="transmembrane region" description="Helical" evidence="7">
    <location>
        <begin position="151"/>
        <end position="171"/>
    </location>
</feature>
<evidence type="ECO:0000256" key="1">
    <source>
        <dbReference type="ARBA" id="ARBA00004651"/>
    </source>
</evidence>
<evidence type="ECO:0000256" key="6">
    <source>
        <dbReference type="ARBA" id="ARBA00023136"/>
    </source>
</evidence>
<dbReference type="PANTHER" id="PTHR33508">
    <property type="entry name" value="UPF0056 MEMBRANE PROTEIN YHCE"/>
    <property type="match status" value="1"/>
</dbReference>
<comment type="caution">
    <text evidence="8">The sequence shown here is derived from an EMBL/GenBank/DDBJ whole genome shotgun (WGS) entry which is preliminary data.</text>
</comment>
<evidence type="ECO:0000313" key="9">
    <source>
        <dbReference type="Proteomes" id="UP001430149"/>
    </source>
</evidence>
<keyword evidence="9" id="KW-1185">Reference proteome</keyword>
<name>A0ABS2JZ13_9GAMM</name>
<keyword evidence="6 7" id="KW-0472">Membrane</keyword>
<dbReference type="Proteomes" id="UP001430149">
    <property type="component" value="Unassembled WGS sequence"/>
</dbReference>
<sequence length="219" mass="23258">MWHDFIKTALLIIAALLPLINPPASALMAMGLVPHMTLQQRTEMALRVTANSVIILLASLLIGAYVLSFFGISMPVLRVSGGAIVAMAGWKLLHASDEEQSEANAVSQHSALSLQTKAFYPITLPLTVGPGSIAVAIALGTQSPCEGLSVAHVAGVSLGLAVLGLSIYLCMRFACHIERLLGVVGTRVAMRLFAFVLFCIGLQILWKGLAQLLDTVHFT</sequence>
<evidence type="ECO:0000256" key="4">
    <source>
        <dbReference type="ARBA" id="ARBA00022692"/>
    </source>
</evidence>
<protein>
    <recommendedName>
        <fullName evidence="7">UPF0056 membrane protein</fullName>
    </recommendedName>
</protein>
<dbReference type="InterPro" id="IPR002771">
    <property type="entry name" value="Multi_antbiot-R_MarC"/>
</dbReference>
<reference evidence="8" key="1">
    <citation type="submission" date="2020-10" db="EMBL/GenBank/DDBJ databases">
        <title>Phylogeny of dyella-like bacteria.</title>
        <authorList>
            <person name="Fu J."/>
        </authorList>
    </citation>
    <scope>NUCLEOTIDE SEQUENCE</scope>
    <source>
        <strain evidence="8">DHOC52</strain>
    </source>
</reference>
<keyword evidence="5 7" id="KW-1133">Transmembrane helix</keyword>
<comment type="subcellular location">
    <subcellularLocation>
        <location evidence="1 7">Cell membrane</location>
        <topology evidence="1 7">Multi-pass membrane protein</topology>
    </subcellularLocation>
</comment>
<accession>A0ABS2JZ13</accession>
<dbReference type="RefSeq" id="WP_204678414.1">
    <property type="nucleotide sequence ID" value="NZ_BSNR01000026.1"/>
</dbReference>
<evidence type="ECO:0000256" key="3">
    <source>
        <dbReference type="ARBA" id="ARBA00022475"/>
    </source>
</evidence>
<keyword evidence="4 7" id="KW-0812">Transmembrane</keyword>
<dbReference type="Pfam" id="PF01914">
    <property type="entry name" value="MarC"/>
    <property type="match status" value="1"/>
</dbReference>
<dbReference type="EMBL" id="JADIKE010000017">
    <property type="protein sequence ID" value="MBM7123859.1"/>
    <property type="molecule type" value="Genomic_DNA"/>
</dbReference>
<proteinExistence type="inferred from homology"/>
<evidence type="ECO:0000256" key="5">
    <source>
        <dbReference type="ARBA" id="ARBA00022989"/>
    </source>
</evidence>
<feature type="transmembrane region" description="Helical" evidence="7">
    <location>
        <begin position="118"/>
        <end position="139"/>
    </location>
</feature>
<evidence type="ECO:0000256" key="7">
    <source>
        <dbReference type="RuleBase" id="RU362048"/>
    </source>
</evidence>
<comment type="caution">
    <text evidence="7">Lacks conserved residue(s) required for the propagation of feature annotation.</text>
</comment>
<feature type="transmembrane region" description="Helical" evidence="7">
    <location>
        <begin position="53"/>
        <end position="77"/>
    </location>
</feature>
<evidence type="ECO:0000256" key="2">
    <source>
        <dbReference type="ARBA" id="ARBA00009784"/>
    </source>
</evidence>